<dbReference type="OrthoDB" id="5404297at2759"/>
<reference evidence="2 3" key="1">
    <citation type="journal article" date="2018" name="Nat. Ecol. Evol.">
        <title>Pezizomycetes genomes reveal the molecular basis of ectomycorrhizal truffle lifestyle.</title>
        <authorList>
            <person name="Murat C."/>
            <person name="Payen T."/>
            <person name="Noel B."/>
            <person name="Kuo A."/>
            <person name="Morin E."/>
            <person name="Chen J."/>
            <person name="Kohler A."/>
            <person name="Krizsan K."/>
            <person name="Balestrini R."/>
            <person name="Da Silva C."/>
            <person name="Montanini B."/>
            <person name="Hainaut M."/>
            <person name="Levati E."/>
            <person name="Barry K.W."/>
            <person name="Belfiori B."/>
            <person name="Cichocki N."/>
            <person name="Clum A."/>
            <person name="Dockter R.B."/>
            <person name="Fauchery L."/>
            <person name="Guy J."/>
            <person name="Iotti M."/>
            <person name="Le Tacon F."/>
            <person name="Lindquist E.A."/>
            <person name="Lipzen A."/>
            <person name="Malagnac F."/>
            <person name="Mello A."/>
            <person name="Molinier V."/>
            <person name="Miyauchi S."/>
            <person name="Poulain J."/>
            <person name="Riccioni C."/>
            <person name="Rubini A."/>
            <person name="Sitrit Y."/>
            <person name="Splivallo R."/>
            <person name="Traeger S."/>
            <person name="Wang M."/>
            <person name="Zifcakova L."/>
            <person name="Wipf D."/>
            <person name="Zambonelli A."/>
            <person name="Paolocci F."/>
            <person name="Nowrousian M."/>
            <person name="Ottonello S."/>
            <person name="Baldrian P."/>
            <person name="Spatafora J.W."/>
            <person name="Henrissat B."/>
            <person name="Nagy L.G."/>
            <person name="Aury J.M."/>
            <person name="Wincker P."/>
            <person name="Grigoriev I.V."/>
            <person name="Bonfante P."/>
            <person name="Martin F.M."/>
        </authorList>
    </citation>
    <scope>NUCLEOTIDE SEQUENCE [LARGE SCALE GENOMIC DNA]</scope>
    <source>
        <strain evidence="2 3">RN42</strain>
    </source>
</reference>
<evidence type="ECO:0000313" key="3">
    <source>
        <dbReference type="Proteomes" id="UP000275078"/>
    </source>
</evidence>
<dbReference type="EMBL" id="ML119981">
    <property type="protein sequence ID" value="RPA71059.1"/>
    <property type="molecule type" value="Genomic_DNA"/>
</dbReference>
<gene>
    <name evidence="2" type="ORF">BJ508DRAFT_336438</name>
</gene>
<organism evidence="2 3">
    <name type="scientific">Ascobolus immersus RN42</name>
    <dbReference type="NCBI Taxonomy" id="1160509"/>
    <lineage>
        <taxon>Eukaryota</taxon>
        <taxon>Fungi</taxon>
        <taxon>Dikarya</taxon>
        <taxon>Ascomycota</taxon>
        <taxon>Pezizomycotina</taxon>
        <taxon>Pezizomycetes</taxon>
        <taxon>Pezizales</taxon>
        <taxon>Ascobolaceae</taxon>
        <taxon>Ascobolus</taxon>
    </lineage>
</organism>
<evidence type="ECO:0000313" key="2">
    <source>
        <dbReference type="EMBL" id="RPA71059.1"/>
    </source>
</evidence>
<name>A0A3N4H8I5_ASCIM</name>
<proteinExistence type="predicted"/>
<sequence length="688" mass="80169">MDAHPIQKPALRRTRVQKELAIKFNQELRNAVKHAPGGPEEDAKLFAEVDKNRRLYENYYVEMNYLPVENAFWKLQNVDPATLWRPDVLHTLDIGIMQYLMDWTMALIEDFRPLDAIFDVLWTKLSHHPSLTRKPNKSWRAIVQKQGTEHRTASTLLLAVLEATVESFETIRYNAPTDEFSRLGGRRERAAQDQQLADEEEMERLSDVLSQALTCIAAFVDFHRFAHMKYHTHTFKDGVDDDEFDRGAENAEYRRLREEARRAAIEEQERFNTQKFHIIKHFCTWILAVGALPESSTSSNEINLGDYKEGFAEHTNKDVYNNQLFRYVGHLEAMRAFRACLIDLLERGKNIPIDVRKDIEQHLGLFQTVEDRDVCRADNRVRMNRSKLARIEERRVAQEERKQLEEQELRLLEEEFGGPAFSLNDQNDLDFDGDDESLTLRERKLRKAATLTLDNGIYQRTEYKRPTPPRIRLGHELRISPPIFSVHSAETSVPLPSFGDKLWFAMDREGRQIPTGEEFLHLPVKPFSHIQMAKVVDPLKVPVRWNTSYRIRCTARRSWGRTKQPRHDFVAYVDDTESPLSGEGIGQLQLLFTVRLGREELAYVPLRPMVVLPRSEEQAHRRTFKLGWAEESMAIIPLQSITRAVSVVPIIRPHRWKESFEAPKDIYEEAVAFILNNRIDEEAFNSFV</sequence>
<dbReference type="Proteomes" id="UP000275078">
    <property type="component" value="Unassembled WGS sequence"/>
</dbReference>
<evidence type="ECO:0000256" key="1">
    <source>
        <dbReference type="SAM" id="Coils"/>
    </source>
</evidence>
<keyword evidence="1" id="KW-0175">Coiled coil</keyword>
<feature type="coiled-coil region" evidence="1">
    <location>
        <begin position="387"/>
        <end position="415"/>
    </location>
</feature>
<keyword evidence="3" id="KW-1185">Reference proteome</keyword>
<accession>A0A3N4H8I5</accession>
<protein>
    <submittedName>
        <fullName evidence="2">Uncharacterized protein</fullName>
    </submittedName>
</protein>
<dbReference type="AlphaFoldDB" id="A0A3N4H8I5"/>